<sequence>RANQINEEEIDISEIDESFSEPLQITTFSDTNETYLISFKGKFEKIMETNEPNSIGRIRLDWDIPKITNIGQLNIN</sequence>
<dbReference type="EMBL" id="CAJNOC010011199">
    <property type="protein sequence ID" value="CAF1146406.1"/>
    <property type="molecule type" value="Genomic_DNA"/>
</dbReference>
<comment type="caution">
    <text evidence="1">The sequence shown here is derived from an EMBL/GenBank/DDBJ whole genome shotgun (WGS) entry which is preliminary data.</text>
</comment>
<gene>
    <name evidence="1" type="ORF">OXX778_LOCUS23115</name>
</gene>
<reference evidence="1" key="1">
    <citation type="submission" date="2021-02" db="EMBL/GenBank/DDBJ databases">
        <authorList>
            <person name="Nowell W R."/>
        </authorList>
    </citation>
    <scope>NUCLEOTIDE SEQUENCE</scope>
    <source>
        <strain evidence="1">Ploen Becks lab</strain>
    </source>
</reference>
<name>A0A814SLI9_9BILA</name>
<evidence type="ECO:0000313" key="1">
    <source>
        <dbReference type="EMBL" id="CAF1146406.1"/>
    </source>
</evidence>
<protein>
    <submittedName>
        <fullName evidence="1">Uncharacterized protein</fullName>
    </submittedName>
</protein>
<dbReference type="Proteomes" id="UP000663879">
    <property type="component" value="Unassembled WGS sequence"/>
</dbReference>
<dbReference type="AlphaFoldDB" id="A0A814SLI9"/>
<accession>A0A814SLI9</accession>
<evidence type="ECO:0000313" key="2">
    <source>
        <dbReference type="Proteomes" id="UP000663879"/>
    </source>
</evidence>
<proteinExistence type="predicted"/>
<organism evidence="1 2">
    <name type="scientific">Brachionus calyciflorus</name>
    <dbReference type="NCBI Taxonomy" id="104777"/>
    <lineage>
        <taxon>Eukaryota</taxon>
        <taxon>Metazoa</taxon>
        <taxon>Spiralia</taxon>
        <taxon>Gnathifera</taxon>
        <taxon>Rotifera</taxon>
        <taxon>Eurotatoria</taxon>
        <taxon>Monogononta</taxon>
        <taxon>Pseudotrocha</taxon>
        <taxon>Ploima</taxon>
        <taxon>Brachionidae</taxon>
        <taxon>Brachionus</taxon>
    </lineage>
</organism>
<feature type="non-terminal residue" evidence="1">
    <location>
        <position position="76"/>
    </location>
</feature>
<keyword evidence="2" id="KW-1185">Reference proteome</keyword>
<feature type="non-terminal residue" evidence="1">
    <location>
        <position position="1"/>
    </location>
</feature>